<evidence type="ECO:0000313" key="9">
    <source>
        <dbReference type="Proteomes" id="UP000051888"/>
    </source>
</evidence>
<dbReference type="InterPro" id="IPR013551">
    <property type="entry name" value="YicC-like_C"/>
</dbReference>
<evidence type="ECO:0000256" key="1">
    <source>
        <dbReference type="ARBA" id="ARBA00001968"/>
    </source>
</evidence>
<accession>A0A0Q3TL27</accession>
<evidence type="ECO:0000256" key="2">
    <source>
        <dbReference type="ARBA" id="ARBA00022722"/>
    </source>
</evidence>
<dbReference type="GO" id="GO:0016787">
    <property type="term" value="F:hydrolase activity"/>
    <property type="evidence" value="ECO:0007669"/>
    <property type="project" value="UniProtKB-KW"/>
</dbReference>
<dbReference type="STRING" id="157838.AN964_15040"/>
<evidence type="ECO:0000259" key="7">
    <source>
        <dbReference type="Pfam" id="PF08340"/>
    </source>
</evidence>
<dbReference type="InterPro" id="IPR005229">
    <property type="entry name" value="YicC/YloC-like"/>
</dbReference>
<gene>
    <name evidence="8" type="ORF">AN964_15040</name>
</gene>
<dbReference type="OrthoDB" id="9771229at2"/>
<comment type="caution">
    <text evidence="8">The sequence shown here is derived from an EMBL/GenBank/DDBJ whole genome shotgun (WGS) entry which is preliminary data.</text>
</comment>
<name>A0A0Q3TL27_9BACI</name>
<comment type="cofactor">
    <cofactor evidence="1">
        <name>a divalent metal cation</name>
        <dbReference type="ChEBI" id="CHEBI:60240"/>
    </cofactor>
</comment>
<feature type="domain" description="Endoribonuclease YicC-like C-terminal" evidence="7">
    <location>
        <begin position="175"/>
        <end position="291"/>
    </location>
</feature>
<keyword evidence="2" id="KW-0540">Nuclease</keyword>
<feature type="domain" description="Endoribonuclease YicC-like N-terminal" evidence="6">
    <location>
        <begin position="3"/>
        <end position="156"/>
    </location>
</feature>
<organism evidence="8 9">
    <name type="scientific">Heyndrickxia shackletonii</name>
    <dbReference type="NCBI Taxonomy" id="157838"/>
    <lineage>
        <taxon>Bacteria</taxon>
        <taxon>Bacillati</taxon>
        <taxon>Bacillota</taxon>
        <taxon>Bacilli</taxon>
        <taxon>Bacillales</taxon>
        <taxon>Bacillaceae</taxon>
        <taxon>Heyndrickxia</taxon>
    </lineage>
</organism>
<protein>
    <recommendedName>
        <fullName evidence="10">YicC family protein</fullName>
    </recommendedName>
</protein>
<evidence type="ECO:0000256" key="5">
    <source>
        <dbReference type="ARBA" id="ARBA00035648"/>
    </source>
</evidence>
<evidence type="ECO:0000256" key="3">
    <source>
        <dbReference type="ARBA" id="ARBA00022759"/>
    </source>
</evidence>
<keyword evidence="3" id="KW-0255">Endonuclease</keyword>
<comment type="similarity">
    <text evidence="5">Belongs to the YicC/YloC family.</text>
</comment>
<dbReference type="Pfam" id="PF08340">
    <property type="entry name" value="YicC-like_C"/>
    <property type="match status" value="1"/>
</dbReference>
<dbReference type="PATRIC" id="fig|157838.3.peg.3334"/>
<keyword evidence="9" id="KW-1185">Reference proteome</keyword>
<proteinExistence type="inferred from homology"/>
<dbReference type="Pfam" id="PF03755">
    <property type="entry name" value="YicC-like_N"/>
    <property type="match status" value="1"/>
</dbReference>
<dbReference type="NCBIfam" id="TIGR00255">
    <property type="entry name" value="YicC/YloC family endoribonuclease"/>
    <property type="match status" value="1"/>
</dbReference>
<dbReference type="PANTHER" id="PTHR30636:SF3">
    <property type="entry name" value="UPF0701 PROTEIN YICC"/>
    <property type="match status" value="1"/>
</dbReference>
<dbReference type="GO" id="GO:0004521">
    <property type="term" value="F:RNA endonuclease activity"/>
    <property type="evidence" value="ECO:0007669"/>
    <property type="project" value="InterPro"/>
</dbReference>
<dbReference type="PANTHER" id="PTHR30636">
    <property type="entry name" value="UPF0701 PROTEIN YICC"/>
    <property type="match status" value="1"/>
</dbReference>
<dbReference type="AlphaFoldDB" id="A0A0Q3TL27"/>
<dbReference type="EMBL" id="LJJC01000004">
    <property type="protein sequence ID" value="KQL54688.1"/>
    <property type="molecule type" value="Genomic_DNA"/>
</dbReference>
<dbReference type="Proteomes" id="UP000051888">
    <property type="component" value="Unassembled WGS sequence"/>
</dbReference>
<keyword evidence="4" id="KW-0378">Hydrolase</keyword>
<dbReference type="InterPro" id="IPR013527">
    <property type="entry name" value="YicC-like_N"/>
</dbReference>
<evidence type="ECO:0000313" key="8">
    <source>
        <dbReference type="EMBL" id="KQL54688.1"/>
    </source>
</evidence>
<evidence type="ECO:0008006" key="10">
    <source>
        <dbReference type="Google" id="ProtNLM"/>
    </source>
</evidence>
<dbReference type="RefSeq" id="WP_055740470.1">
    <property type="nucleotide sequence ID" value="NZ_JAAIWL010000003.1"/>
</dbReference>
<evidence type="ECO:0000259" key="6">
    <source>
        <dbReference type="Pfam" id="PF03755"/>
    </source>
</evidence>
<reference evidence="8 9" key="1">
    <citation type="submission" date="2015-09" db="EMBL/GenBank/DDBJ databases">
        <title>Genome sequencing project for genomic taxonomy and phylogenomics of Bacillus-like bacteria.</title>
        <authorList>
            <person name="Liu B."/>
            <person name="Wang J."/>
            <person name="Zhu Y."/>
            <person name="Liu G."/>
            <person name="Chen Q."/>
            <person name="Chen Z."/>
            <person name="Lan J."/>
            <person name="Che J."/>
            <person name="Ge C."/>
            <person name="Shi H."/>
            <person name="Pan Z."/>
            <person name="Liu X."/>
        </authorList>
    </citation>
    <scope>NUCLEOTIDE SEQUENCE [LARGE SCALE GENOMIC DNA]</scope>
    <source>
        <strain evidence="8 9">LMG 18435</strain>
    </source>
</reference>
<evidence type="ECO:0000256" key="4">
    <source>
        <dbReference type="ARBA" id="ARBA00022801"/>
    </source>
</evidence>
<sequence length="291" mass="33887">MVLSMTGFGRSKKQRQGFEAIVEIKTVNHRFSEINVRVPRTLLKIEEKVKKTINEYIHRGRIEVFILLSGNGGTTRKLHIDWNLLDDYYQFISQLKNKYDLHSQVDLKDLLTQHDIVSIEELEEENKDLEELVLLAVKEAIHNVVQMRTVEGEQLHKDIVHQLGLFQKCLELLTEYAPAVVEQYKMRIEKKIKDYTAGHFDESRVLTEIAIFVDKADINEEITRLESHLLQFKNSLLLDGPVGRKLDFMIQEMNREVNTIGSKANDSKISSLIVEMKTILEKMREQVQNIE</sequence>